<dbReference type="GO" id="GO:0022857">
    <property type="term" value="F:transmembrane transporter activity"/>
    <property type="evidence" value="ECO:0007669"/>
    <property type="project" value="InterPro"/>
</dbReference>
<dbReference type="Proteomes" id="UP000027466">
    <property type="component" value="Unassembled WGS sequence"/>
</dbReference>
<dbReference type="PROSITE" id="PS50850">
    <property type="entry name" value="MFS"/>
    <property type="match status" value="1"/>
</dbReference>
<evidence type="ECO:0000259" key="6">
    <source>
        <dbReference type="PROSITE" id="PS50850"/>
    </source>
</evidence>
<comment type="caution">
    <text evidence="7">The sequence shown here is derived from an EMBL/GenBank/DDBJ whole genome shotgun (WGS) entry which is preliminary data.</text>
</comment>
<evidence type="ECO:0000313" key="8">
    <source>
        <dbReference type="Proteomes" id="UP000027466"/>
    </source>
</evidence>
<dbReference type="SUPFAM" id="SSF103473">
    <property type="entry name" value="MFS general substrate transporter"/>
    <property type="match status" value="1"/>
</dbReference>
<dbReference type="InterPro" id="IPR036259">
    <property type="entry name" value="MFS_trans_sf"/>
</dbReference>
<keyword evidence="3 5" id="KW-1133">Transmembrane helix</keyword>
<keyword evidence="2 5" id="KW-0812">Transmembrane</keyword>
<evidence type="ECO:0000256" key="3">
    <source>
        <dbReference type="ARBA" id="ARBA00022989"/>
    </source>
</evidence>
<dbReference type="InterPro" id="IPR011701">
    <property type="entry name" value="MFS"/>
</dbReference>
<dbReference type="PANTHER" id="PTHR23501">
    <property type="entry name" value="MAJOR FACILITATOR SUPERFAMILY"/>
    <property type="match status" value="1"/>
</dbReference>
<dbReference type="PANTHER" id="PTHR23501:SF174">
    <property type="entry name" value="MULTIDRUG EXPORT PROTEIN EMRB-RELATED"/>
    <property type="match status" value="1"/>
</dbReference>
<gene>
    <name evidence="7" type="ORF">BG61_41550</name>
</gene>
<feature type="domain" description="Major facilitator superfamily (MFS) profile" evidence="6">
    <location>
        <begin position="21"/>
        <end position="259"/>
    </location>
</feature>
<keyword evidence="8" id="KW-1185">Reference proteome</keyword>
<sequence length="259" mass="27510">MASPKNASTPAPFTRWQFALGTFAVAVASFMNVLDSSIANVAIPTLAGDLGVSVDEGTWVITLYATPNAVAIPLTEWLTQRVGQVKLLVVAILLFVVSFTMCSLAPNLPILLVARVIQGAMAGPLVPLSQVKRRQGRSDSECSPVQLLGNQQPIRLVVLARWERVDAAKSVRVTDSMFMAAAQGIASAPSAYINAGINLLPPVTALRDIAVSVSLAVALQAHKKVPSSGLSPDQTKGLIRGKVWAPHYVPWRKIKSSAI</sequence>
<feature type="transmembrane region" description="Helical" evidence="5">
    <location>
        <begin position="87"/>
        <end position="106"/>
    </location>
</feature>
<name>A0A069PCS0_9BURK</name>
<comment type="subcellular location">
    <subcellularLocation>
        <location evidence="1">Membrane</location>
        <topology evidence="1">Multi-pass membrane protein</topology>
    </subcellularLocation>
</comment>
<evidence type="ECO:0000256" key="2">
    <source>
        <dbReference type="ARBA" id="ARBA00022692"/>
    </source>
</evidence>
<keyword evidence="4 5" id="KW-0472">Membrane</keyword>
<dbReference type="GO" id="GO:0005886">
    <property type="term" value="C:plasma membrane"/>
    <property type="evidence" value="ECO:0007669"/>
    <property type="project" value="TreeGrafter"/>
</dbReference>
<dbReference type="SUPFAM" id="SSF51735">
    <property type="entry name" value="NAD(P)-binding Rossmann-fold domains"/>
    <property type="match status" value="1"/>
</dbReference>
<dbReference type="Pfam" id="PF03949">
    <property type="entry name" value="Malic_M"/>
    <property type="match status" value="1"/>
</dbReference>
<organism evidence="7 8">
    <name type="scientific">Caballeronia glathei</name>
    <dbReference type="NCBI Taxonomy" id="60547"/>
    <lineage>
        <taxon>Bacteria</taxon>
        <taxon>Pseudomonadati</taxon>
        <taxon>Pseudomonadota</taxon>
        <taxon>Betaproteobacteria</taxon>
        <taxon>Burkholderiales</taxon>
        <taxon>Burkholderiaceae</taxon>
        <taxon>Caballeronia</taxon>
    </lineage>
</organism>
<dbReference type="GO" id="GO:0051287">
    <property type="term" value="F:NAD binding"/>
    <property type="evidence" value="ECO:0007669"/>
    <property type="project" value="InterPro"/>
</dbReference>
<dbReference type="EMBL" id="JFHC01000096">
    <property type="protein sequence ID" value="KDR38312.1"/>
    <property type="molecule type" value="Genomic_DNA"/>
</dbReference>
<dbReference type="AlphaFoldDB" id="A0A069PCS0"/>
<dbReference type="InterPro" id="IPR012302">
    <property type="entry name" value="Malic_NAD-bd"/>
</dbReference>
<evidence type="ECO:0000256" key="5">
    <source>
        <dbReference type="SAM" id="Phobius"/>
    </source>
</evidence>
<protein>
    <recommendedName>
        <fullName evidence="6">Major facilitator superfamily (MFS) profile domain-containing protein</fullName>
    </recommendedName>
</protein>
<dbReference type="InterPro" id="IPR036291">
    <property type="entry name" value="NAD(P)-bd_dom_sf"/>
</dbReference>
<evidence type="ECO:0000313" key="7">
    <source>
        <dbReference type="EMBL" id="KDR38312.1"/>
    </source>
</evidence>
<accession>A0A069PCS0</accession>
<dbReference type="Pfam" id="PF07690">
    <property type="entry name" value="MFS_1"/>
    <property type="match status" value="1"/>
</dbReference>
<evidence type="ECO:0000256" key="1">
    <source>
        <dbReference type="ARBA" id="ARBA00004141"/>
    </source>
</evidence>
<dbReference type="Gene3D" id="1.20.1720.10">
    <property type="entry name" value="Multidrug resistance protein D"/>
    <property type="match status" value="1"/>
</dbReference>
<reference evidence="7 8" key="1">
    <citation type="submission" date="2014-03" db="EMBL/GenBank/DDBJ databases">
        <title>Draft Genome Sequences of Four Burkholderia Strains.</title>
        <authorList>
            <person name="Liu X.Y."/>
            <person name="Li C.X."/>
            <person name="Xu J.H."/>
        </authorList>
    </citation>
    <scope>NUCLEOTIDE SEQUENCE [LARGE SCALE GENOMIC DNA]</scope>
    <source>
        <strain evidence="7 8">DSM 50014</strain>
    </source>
</reference>
<dbReference type="InterPro" id="IPR020846">
    <property type="entry name" value="MFS_dom"/>
</dbReference>
<dbReference type="Gene3D" id="3.40.50.720">
    <property type="entry name" value="NAD(P)-binding Rossmann-like Domain"/>
    <property type="match status" value="1"/>
</dbReference>
<evidence type="ECO:0000256" key="4">
    <source>
        <dbReference type="ARBA" id="ARBA00023136"/>
    </source>
</evidence>
<proteinExistence type="predicted"/>